<dbReference type="InterPro" id="IPR013783">
    <property type="entry name" value="Ig-like_fold"/>
</dbReference>
<dbReference type="InterPro" id="IPR018905">
    <property type="entry name" value="A-galactase_NEW3"/>
</dbReference>
<evidence type="ECO:0000313" key="3">
    <source>
        <dbReference type="EMBL" id="HDN85296.1"/>
    </source>
</evidence>
<proteinExistence type="predicted"/>
<dbReference type="Pfam" id="PF10633">
    <property type="entry name" value="NPCBM_assoc"/>
    <property type="match status" value="1"/>
</dbReference>
<evidence type="ECO:0000256" key="1">
    <source>
        <dbReference type="SAM" id="Phobius"/>
    </source>
</evidence>
<dbReference type="PANTHER" id="PTHR39198:SF1">
    <property type="entry name" value="ALPHA-GALACTOSIDASE NEW3 DOMAIN-CONTAINING PROTEIN"/>
    <property type="match status" value="1"/>
</dbReference>
<keyword evidence="1" id="KW-1133">Transmembrane helix</keyword>
<dbReference type="PANTHER" id="PTHR39198">
    <property type="entry name" value="HYPOTHETICAL MEMBRANE PROTEIN, CONSERVED"/>
    <property type="match status" value="1"/>
</dbReference>
<accession>A0A7V0N0W8</accession>
<evidence type="ECO:0000259" key="2">
    <source>
        <dbReference type="Pfam" id="PF10633"/>
    </source>
</evidence>
<sequence length="412" mass="45883">MSGRAKVIFLSFFTIVALVGSGSFITIHAAQVQRGFSLFPKYTNVVVGKGEEVNLDLKVINTGKKEEEVLLSIIPEKKAHNWKVSIETEWDKIGVRSVYLFPEKPDNSANLKFHAIPPAKAPGGEYRFVIKGTTRDGKIQHSVGIKIFLKKEKEISKAISQKISLTSKYPSIENPAGKDFKFEVEVKNNTDKALVLNFGVKPPYGWRVYCSPRWEEEKKISAIKIHAKGSENLLITATPPINVSKGKYPIVFVVKSGKEEKTLELKAIVTGTYKLVMKTETGRLNTDTVAGKEKHLTVYLWNEGSAPVENVSFFSDKPNKWEVTFKPDKISSILPFQQVGKPEKVDVGIKVPLRTLPGDYMVTLTAAGKQDQKQIDLRVTVKTSTTWGWVGVGIVAIVIVSLILIFVRLGRR</sequence>
<name>A0A7V0N0W8_UNCAE</name>
<feature type="domain" description="Alpha-galactosidase NEW3" evidence="2">
    <location>
        <begin position="290"/>
        <end position="367"/>
    </location>
</feature>
<dbReference type="EMBL" id="DRBC01000364">
    <property type="protein sequence ID" value="HDN85296.1"/>
    <property type="molecule type" value="Genomic_DNA"/>
</dbReference>
<dbReference type="Proteomes" id="UP000885660">
    <property type="component" value="Unassembled WGS sequence"/>
</dbReference>
<dbReference type="Gene3D" id="2.60.40.10">
    <property type="entry name" value="Immunoglobulins"/>
    <property type="match status" value="1"/>
</dbReference>
<gene>
    <name evidence="3" type="ORF">ENG47_06055</name>
</gene>
<organism evidence="3">
    <name type="scientific">Aerophobetes bacterium</name>
    <dbReference type="NCBI Taxonomy" id="2030807"/>
    <lineage>
        <taxon>Bacteria</taxon>
        <taxon>Candidatus Aerophobota</taxon>
    </lineage>
</organism>
<keyword evidence="1" id="KW-0812">Transmembrane</keyword>
<keyword evidence="1" id="KW-0472">Membrane</keyword>
<protein>
    <recommendedName>
        <fullName evidence="2">Alpha-galactosidase NEW3 domain-containing protein</fullName>
    </recommendedName>
</protein>
<dbReference type="AlphaFoldDB" id="A0A7V0N0W8"/>
<comment type="caution">
    <text evidence="3">The sequence shown here is derived from an EMBL/GenBank/DDBJ whole genome shotgun (WGS) entry which is preliminary data.</text>
</comment>
<reference evidence="3" key="1">
    <citation type="journal article" date="2020" name="mSystems">
        <title>Genome- and Community-Level Interaction Insights into Carbon Utilization and Element Cycling Functions of Hydrothermarchaeota in Hydrothermal Sediment.</title>
        <authorList>
            <person name="Zhou Z."/>
            <person name="Liu Y."/>
            <person name="Xu W."/>
            <person name="Pan J."/>
            <person name="Luo Z.H."/>
            <person name="Li M."/>
        </authorList>
    </citation>
    <scope>NUCLEOTIDE SEQUENCE [LARGE SCALE GENOMIC DNA]</scope>
    <source>
        <strain evidence="3">HyVt-219</strain>
    </source>
</reference>
<feature type="transmembrane region" description="Helical" evidence="1">
    <location>
        <begin position="387"/>
        <end position="407"/>
    </location>
</feature>